<feature type="zinc finger region" description="C3H1-type" evidence="2">
    <location>
        <begin position="358"/>
        <end position="385"/>
    </location>
</feature>
<proteinExistence type="predicted"/>
<dbReference type="PROSITE" id="PS50103">
    <property type="entry name" value="ZF_C3H1"/>
    <property type="match status" value="1"/>
</dbReference>
<reference evidence="5" key="1">
    <citation type="journal article" date="2020" name="Stud. Mycol.">
        <title>101 Dothideomycetes genomes: a test case for predicting lifestyles and emergence of pathogens.</title>
        <authorList>
            <person name="Haridas S."/>
            <person name="Albert R."/>
            <person name="Binder M."/>
            <person name="Bloem J."/>
            <person name="Labutti K."/>
            <person name="Salamov A."/>
            <person name="Andreopoulos B."/>
            <person name="Baker S."/>
            <person name="Barry K."/>
            <person name="Bills G."/>
            <person name="Bluhm B."/>
            <person name="Cannon C."/>
            <person name="Castanera R."/>
            <person name="Culley D."/>
            <person name="Daum C."/>
            <person name="Ezra D."/>
            <person name="Gonzalez J."/>
            <person name="Henrissat B."/>
            <person name="Kuo A."/>
            <person name="Liang C."/>
            <person name="Lipzen A."/>
            <person name="Lutzoni F."/>
            <person name="Magnuson J."/>
            <person name="Mondo S."/>
            <person name="Nolan M."/>
            <person name="Ohm R."/>
            <person name="Pangilinan J."/>
            <person name="Park H.-J."/>
            <person name="Ramirez L."/>
            <person name="Alfaro M."/>
            <person name="Sun H."/>
            <person name="Tritt A."/>
            <person name="Yoshinaga Y."/>
            <person name="Zwiers L.-H."/>
            <person name="Turgeon B."/>
            <person name="Goodwin S."/>
            <person name="Spatafora J."/>
            <person name="Crous P."/>
            <person name="Grigoriev I."/>
        </authorList>
    </citation>
    <scope>NUCLEOTIDE SEQUENCE</scope>
    <source>
        <strain evidence="5">CBS 675.92</strain>
    </source>
</reference>
<feature type="region of interest" description="Disordered" evidence="3">
    <location>
        <begin position="118"/>
        <end position="186"/>
    </location>
</feature>
<dbReference type="GO" id="GO:0008270">
    <property type="term" value="F:zinc ion binding"/>
    <property type="evidence" value="ECO:0007669"/>
    <property type="project" value="UniProtKB-KW"/>
</dbReference>
<organism evidence="5 6">
    <name type="scientific">Byssothecium circinans</name>
    <dbReference type="NCBI Taxonomy" id="147558"/>
    <lineage>
        <taxon>Eukaryota</taxon>
        <taxon>Fungi</taxon>
        <taxon>Dikarya</taxon>
        <taxon>Ascomycota</taxon>
        <taxon>Pezizomycotina</taxon>
        <taxon>Dothideomycetes</taxon>
        <taxon>Pleosporomycetidae</taxon>
        <taxon>Pleosporales</taxon>
        <taxon>Massarineae</taxon>
        <taxon>Massarinaceae</taxon>
        <taxon>Byssothecium</taxon>
    </lineage>
</organism>
<feature type="region of interest" description="Disordered" evidence="3">
    <location>
        <begin position="302"/>
        <end position="322"/>
    </location>
</feature>
<evidence type="ECO:0000256" key="3">
    <source>
        <dbReference type="SAM" id="MobiDB-lite"/>
    </source>
</evidence>
<keyword evidence="2" id="KW-0479">Metal-binding</keyword>
<keyword evidence="6" id="KW-1185">Reference proteome</keyword>
<sequence>MNTFYDTNFSLNLDYPIHTGGRIDMDFFYDPNFSFDMDYPSQMGGGGINMNNFYDTNVFFNINDPGQAAGDMNMNGPSQAAGGMNMNGSHNAYGGFALGNSHYTSGAPMLNIPNQMDGSMYMNNPRSTSDSLPLKRPHDANDAPMLNSPDPADGGLRPRRPRHSYGAPMNSRPSGGRPRHPYRRSRGAQTMSPMLFQPNVFTGIPLAYNGIPPMPLDYEGIPPAPAWSGQPHPTTLPGPQYGNMGMMGPPSSHPQMQQPLSMAFPEVEGNGTVRVPEYASFAGIEFPHAPDNLALQDLHQPTEQRATPSVKPPGSQSKAGKDTDPFTGIACLRCHLNWWNDSCDGGQTCQNCTAQGSDCVRPACDKFAAKECARKPRCNRVHAEDGYERTAAFQKDLKRYGRRNDPHDQPSRYKYRHQLVNEGVGTTAT</sequence>
<feature type="domain" description="C3H1-type" evidence="4">
    <location>
        <begin position="358"/>
        <end position="385"/>
    </location>
</feature>
<dbReference type="InterPro" id="IPR001138">
    <property type="entry name" value="Zn2Cys6_DnaBD"/>
</dbReference>
<evidence type="ECO:0000313" key="5">
    <source>
        <dbReference type="EMBL" id="KAF1948439.1"/>
    </source>
</evidence>
<keyword evidence="2" id="KW-0863">Zinc-finger</keyword>
<feature type="compositionally biased region" description="Basic residues" evidence="3">
    <location>
        <begin position="177"/>
        <end position="186"/>
    </location>
</feature>
<dbReference type="InterPro" id="IPR000571">
    <property type="entry name" value="Znf_CCCH"/>
</dbReference>
<dbReference type="EMBL" id="ML977058">
    <property type="protein sequence ID" value="KAF1948439.1"/>
    <property type="molecule type" value="Genomic_DNA"/>
</dbReference>
<feature type="compositionally biased region" description="Polar residues" evidence="3">
    <location>
        <begin position="118"/>
        <end position="131"/>
    </location>
</feature>
<gene>
    <name evidence="5" type="ORF">CC80DRAFT_599660</name>
</gene>
<dbReference type="Proteomes" id="UP000800035">
    <property type="component" value="Unassembled WGS sequence"/>
</dbReference>
<evidence type="ECO:0000313" key="6">
    <source>
        <dbReference type="Proteomes" id="UP000800035"/>
    </source>
</evidence>
<accession>A0A6A5T9L9</accession>
<keyword evidence="1" id="KW-0539">Nucleus</keyword>
<keyword evidence="2" id="KW-0862">Zinc</keyword>
<evidence type="ECO:0000256" key="2">
    <source>
        <dbReference type="PROSITE-ProRule" id="PRU00723"/>
    </source>
</evidence>
<dbReference type="CDD" id="cd00067">
    <property type="entry name" value="GAL4"/>
    <property type="match status" value="1"/>
</dbReference>
<dbReference type="AlphaFoldDB" id="A0A6A5T9L9"/>
<dbReference type="OrthoDB" id="3797204at2759"/>
<evidence type="ECO:0000259" key="4">
    <source>
        <dbReference type="PROSITE" id="PS50103"/>
    </source>
</evidence>
<evidence type="ECO:0000256" key="1">
    <source>
        <dbReference type="ARBA" id="ARBA00023242"/>
    </source>
</evidence>
<protein>
    <recommendedName>
        <fullName evidence="4">C3H1-type domain-containing protein</fullName>
    </recommendedName>
</protein>
<name>A0A6A5T9L9_9PLEO</name>
<dbReference type="GO" id="GO:0000981">
    <property type="term" value="F:DNA-binding transcription factor activity, RNA polymerase II-specific"/>
    <property type="evidence" value="ECO:0007669"/>
    <property type="project" value="InterPro"/>
</dbReference>